<dbReference type="Pfam" id="PF14798">
    <property type="entry name" value="Ca_hom_mod"/>
    <property type="match status" value="1"/>
</dbReference>
<evidence type="ECO:0000313" key="11">
    <source>
        <dbReference type="RefSeq" id="XP_013403154.1"/>
    </source>
</evidence>
<feature type="transmembrane region" description="Helical" evidence="9">
    <location>
        <begin position="99"/>
        <end position="118"/>
    </location>
</feature>
<evidence type="ECO:0000256" key="6">
    <source>
        <dbReference type="ARBA" id="ARBA00023065"/>
    </source>
</evidence>
<evidence type="ECO:0000256" key="2">
    <source>
        <dbReference type="ARBA" id="ARBA00008497"/>
    </source>
</evidence>
<evidence type="ECO:0000256" key="1">
    <source>
        <dbReference type="ARBA" id="ARBA00004141"/>
    </source>
</evidence>
<dbReference type="PANTHER" id="PTHR32261:SF1">
    <property type="entry name" value="CALCIUM HOMEOSTASIS MODULATOR PROTEIN"/>
    <property type="match status" value="1"/>
</dbReference>
<dbReference type="GO" id="GO:1904669">
    <property type="term" value="P:ATP export"/>
    <property type="evidence" value="ECO:0007669"/>
    <property type="project" value="UniProtKB-ARBA"/>
</dbReference>
<keyword evidence="8" id="KW-0407">Ion channel</keyword>
<proteinExistence type="inferred from homology"/>
<dbReference type="STRING" id="7574.A0A1S3J024"/>
<gene>
    <name evidence="11" type="primary">LOC106168574</name>
</gene>
<dbReference type="GO" id="GO:0005261">
    <property type="term" value="F:monoatomic cation channel activity"/>
    <property type="evidence" value="ECO:0007669"/>
    <property type="project" value="TreeGrafter"/>
</dbReference>
<evidence type="ECO:0000313" key="10">
    <source>
        <dbReference type="Proteomes" id="UP000085678"/>
    </source>
</evidence>
<dbReference type="GO" id="GO:0005886">
    <property type="term" value="C:plasma membrane"/>
    <property type="evidence" value="ECO:0007669"/>
    <property type="project" value="TreeGrafter"/>
</dbReference>
<dbReference type="AlphaFoldDB" id="A0A1S3J024"/>
<organism evidence="10 11">
    <name type="scientific">Lingula anatina</name>
    <name type="common">Brachiopod</name>
    <name type="synonym">Lingula unguis</name>
    <dbReference type="NCBI Taxonomy" id="7574"/>
    <lineage>
        <taxon>Eukaryota</taxon>
        <taxon>Metazoa</taxon>
        <taxon>Spiralia</taxon>
        <taxon>Lophotrochozoa</taxon>
        <taxon>Brachiopoda</taxon>
        <taxon>Linguliformea</taxon>
        <taxon>Lingulata</taxon>
        <taxon>Lingulida</taxon>
        <taxon>Linguloidea</taxon>
        <taxon>Lingulidae</taxon>
        <taxon>Lingula</taxon>
    </lineage>
</organism>
<dbReference type="GeneID" id="106168574"/>
<keyword evidence="5 9" id="KW-1133">Transmembrane helix</keyword>
<dbReference type="KEGG" id="lak:106168574"/>
<evidence type="ECO:0000256" key="7">
    <source>
        <dbReference type="ARBA" id="ARBA00023136"/>
    </source>
</evidence>
<evidence type="ECO:0000256" key="3">
    <source>
        <dbReference type="ARBA" id="ARBA00022448"/>
    </source>
</evidence>
<keyword evidence="10" id="KW-1185">Reference proteome</keyword>
<reference evidence="11" key="1">
    <citation type="submission" date="2025-08" db="UniProtKB">
        <authorList>
            <consortium name="RefSeq"/>
        </authorList>
    </citation>
    <scope>IDENTIFICATION</scope>
    <source>
        <tissue evidence="11">Gonads</tissue>
    </source>
</reference>
<dbReference type="OrthoDB" id="5956364at2759"/>
<evidence type="ECO:0000256" key="5">
    <source>
        <dbReference type="ARBA" id="ARBA00022989"/>
    </source>
</evidence>
<dbReference type="InterPro" id="IPR029569">
    <property type="entry name" value="CALHM"/>
</dbReference>
<comment type="subcellular location">
    <subcellularLocation>
        <location evidence="1">Membrane</location>
        <topology evidence="1">Multi-pass membrane protein</topology>
    </subcellularLocation>
</comment>
<dbReference type="Proteomes" id="UP000085678">
    <property type="component" value="Unplaced"/>
</dbReference>
<evidence type="ECO:0000256" key="4">
    <source>
        <dbReference type="ARBA" id="ARBA00022692"/>
    </source>
</evidence>
<comment type="similarity">
    <text evidence="2">Belongs to the CALHM family.</text>
</comment>
<keyword evidence="7 9" id="KW-0472">Membrane</keyword>
<dbReference type="RefSeq" id="XP_013403154.1">
    <property type="nucleotide sequence ID" value="XM_013547700.1"/>
</dbReference>
<keyword evidence="3" id="KW-0813">Transport</keyword>
<feature type="transmembrane region" description="Helical" evidence="9">
    <location>
        <begin position="154"/>
        <end position="173"/>
    </location>
</feature>
<name>A0A1S3J024_LINAN</name>
<accession>A0A1S3J024</accession>
<keyword evidence="4 9" id="KW-0812">Transmembrane</keyword>
<protein>
    <submittedName>
        <fullName evidence="11">Calcium homeostasis modulator protein 6-like isoform X1</fullName>
    </submittedName>
</protein>
<keyword evidence="6" id="KW-0406">Ion transport</keyword>
<dbReference type="InParanoid" id="A0A1S3J024"/>
<sequence length="274" mass="30540">MSSLPGSFGKLTGIIKENGTSLFNIVVILITFGGQEIFKVVVFQCPCVWPQNVVYGSLFLAAPALGLLTIGLVLSRALTRLITGCCKTTVPSKGADKCYLVWGVISQACVAPSAWLFVGFLDGSYYSCAKHQFPCSKNATELLKHEALKSESQMISWCILVGGVATALTGFLVQRSCSRFTWHQYLYEELYEEYEITEYESEAKKRAQALAKVNVAVFMDLEERSKIDWDTISTVPSQEPIDPNEKKDPLITSLQRWVLHHPPEDKEKEEETPT</sequence>
<dbReference type="PANTHER" id="PTHR32261">
    <property type="entry name" value="CALCIUM HOMEOSTASIS MODULATOR PROTEIN"/>
    <property type="match status" value="1"/>
</dbReference>
<feature type="transmembrane region" description="Helical" evidence="9">
    <location>
        <begin position="21"/>
        <end position="42"/>
    </location>
</feature>
<evidence type="ECO:0000256" key="9">
    <source>
        <dbReference type="SAM" id="Phobius"/>
    </source>
</evidence>
<evidence type="ECO:0000256" key="8">
    <source>
        <dbReference type="ARBA" id="ARBA00023303"/>
    </source>
</evidence>
<feature type="transmembrane region" description="Helical" evidence="9">
    <location>
        <begin position="54"/>
        <end position="78"/>
    </location>
</feature>